<dbReference type="InterPro" id="IPR029035">
    <property type="entry name" value="DHS-like_NAD/FAD-binding_dom"/>
</dbReference>
<organism evidence="6 7">
    <name type="scientific">Draconibacterium orientale</name>
    <dbReference type="NCBI Taxonomy" id="1168034"/>
    <lineage>
        <taxon>Bacteria</taxon>
        <taxon>Pseudomonadati</taxon>
        <taxon>Bacteroidota</taxon>
        <taxon>Bacteroidia</taxon>
        <taxon>Marinilabiliales</taxon>
        <taxon>Prolixibacteraceae</taxon>
        <taxon>Draconibacterium</taxon>
    </lineage>
</organism>
<proteinExistence type="predicted"/>
<dbReference type="AlphaFoldDB" id="A0A1I0FCN2"/>
<dbReference type="Pfam" id="PF02146">
    <property type="entry name" value="SIR2"/>
    <property type="match status" value="1"/>
</dbReference>
<evidence type="ECO:0000313" key="6">
    <source>
        <dbReference type="EMBL" id="SET55693.1"/>
    </source>
</evidence>
<keyword evidence="2" id="KW-0808">Transferase</keyword>
<protein>
    <recommendedName>
        <fullName evidence="1">protein acetyllysine N-acetyltransferase</fullName>
        <ecNumber evidence="1">2.3.1.286</ecNumber>
    </recommendedName>
</protein>
<dbReference type="PANTHER" id="PTHR11085:SF10">
    <property type="entry name" value="NAD-DEPENDENT PROTEIN DEACYLASE SIRTUIN-5, MITOCHONDRIAL-RELATED"/>
    <property type="match status" value="1"/>
</dbReference>
<evidence type="ECO:0000256" key="2">
    <source>
        <dbReference type="ARBA" id="ARBA00022679"/>
    </source>
</evidence>
<dbReference type="Gene3D" id="3.40.50.1220">
    <property type="entry name" value="TPP-binding domain"/>
    <property type="match status" value="1"/>
</dbReference>
<dbReference type="PROSITE" id="PS50305">
    <property type="entry name" value="SIRTUIN"/>
    <property type="match status" value="1"/>
</dbReference>
<evidence type="ECO:0000259" key="5">
    <source>
        <dbReference type="PROSITE" id="PS50305"/>
    </source>
</evidence>
<dbReference type="RefSeq" id="WP_074780613.1">
    <property type="nucleotide sequence ID" value="NZ_FOHT01000016.1"/>
</dbReference>
<evidence type="ECO:0000256" key="4">
    <source>
        <dbReference type="PROSITE-ProRule" id="PRU00236"/>
    </source>
</evidence>
<gene>
    <name evidence="6" type="ORF">SAMN05444285_11636</name>
</gene>
<dbReference type="InterPro" id="IPR026591">
    <property type="entry name" value="Sirtuin_cat_small_dom_sf"/>
</dbReference>
<name>A0A1I0FCN2_9BACT</name>
<sequence length="248" mass="27375">MTNLADSLTKTADILKQSKFTMAFTGAGISVESGIPPFRGEHGLWNKYNQQVLDLGYFLNNPAHCWIYIRGIFYDFFADAKPNDAHRMLAKMESSKLLNAVVTQNIDNLHYQAGSETVYEFHGNSKKLKCLKCGHVYDARDIDFENIPPKCINDGEVLKPDFIFFGEGIPPDAYADSFAAAEKAEVCIIVGSTGEVTPASYVPRTAKQAGATIIEINPEKTIFTSAITDIHLKGKATEVLNQLGELLF</sequence>
<dbReference type="NCBIfam" id="NF001753">
    <property type="entry name" value="PRK00481.1-3"/>
    <property type="match status" value="1"/>
</dbReference>
<evidence type="ECO:0000313" key="7">
    <source>
        <dbReference type="Proteomes" id="UP000181981"/>
    </source>
</evidence>
<dbReference type="InterPro" id="IPR050134">
    <property type="entry name" value="NAD-dep_sirtuin_deacylases"/>
</dbReference>
<dbReference type="InterPro" id="IPR003000">
    <property type="entry name" value="Sirtuin"/>
</dbReference>
<dbReference type="Proteomes" id="UP000181981">
    <property type="component" value="Unassembled WGS sequence"/>
</dbReference>
<dbReference type="CDD" id="cd01407">
    <property type="entry name" value="SIR2-fam"/>
    <property type="match status" value="1"/>
</dbReference>
<dbReference type="SUPFAM" id="SSF52467">
    <property type="entry name" value="DHS-like NAD/FAD-binding domain"/>
    <property type="match status" value="1"/>
</dbReference>
<comment type="caution">
    <text evidence="4">Lacks conserved residue(s) required for the propagation of feature annotation.</text>
</comment>
<dbReference type="EMBL" id="FOHT01000016">
    <property type="protein sequence ID" value="SET55693.1"/>
    <property type="molecule type" value="Genomic_DNA"/>
</dbReference>
<accession>A0A1I0FCN2</accession>
<dbReference type="OrthoDB" id="9800582at2"/>
<keyword evidence="3" id="KW-0520">NAD</keyword>
<reference evidence="6 7" key="1">
    <citation type="submission" date="2016-10" db="EMBL/GenBank/DDBJ databases">
        <authorList>
            <person name="de Groot N.N."/>
        </authorList>
    </citation>
    <scope>NUCLEOTIDE SEQUENCE [LARGE SCALE GENOMIC DNA]</scope>
    <source>
        <strain evidence="6 7">DSM 25947</strain>
    </source>
</reference>
<dbReference type="Gene3D" id="3.30.1600.10">
    <property type="entry name" value="SIR2/SIRT2 'Small Domain"/>
    <property type="match status" value="1"/>
</dbReference>
<dbReference type="GO" id="GO:0017136">
    <property type="term" value="F:histone deacetylase activity, NAD-dependent"/>
    <property type="evidence" value="ECO:0007669"/>
    <property type="project" value="TreeGrafter"/>
</dbReference>
<dbReference type="GO" id="GO:0070403">
    <property type="term" value="F:NAD+ binding"/>
    <property type="evidence" value="ECO:0007669"/>
    <property type="project" value="InterPro"/>
</dbReference>
<evidence type="ECO:0000256" key="3">
    <source>
        <dbReference type="ARBA" id="ARBA00023027"/>
    </source>
</evidence>
<dbReference type="PANTHER" id="PTHR11085">
    <property type="entry name" value="NAD-DEPENDENT PROTEIN DEACYLASE SIRTUIN-5, MITOCHONDRIAL-RELATED"/>
    <property type="match status" value="1"/>
</dbReference>
<dbReference type="EC" id="2.3.1.286" evidence="1"/>
<dbReference type="InterPro" id="IPR026590">
    <property type="entry name" value="Ssirtuin_cat_dom"/>
</dbReference>
<feature type="domain" description="Deacetylase sirtuin-type" evidence="5">
    <location>
        <begin position="1"/>
        <end position="248"/>
    </location>
</feature>
<evidence type="ECO:0000256" key="1">
    <source>
        <dbReference type="ARBA" id="ARBA00012928"/>
    </source>
</evidence>